<dbReference type="RefSeq" id="WP_132252441.1">
    <property type="nucleotide sequence ID" value="NZ_SMAL01000006.1"/>
</dbReference>
<dbReference type="Gene3D" id="3.40.50.300">
    <property type="entry name" value="P-loop containing nucleotide triphosphate hydrolases"/>
    <property type="match status" value="1"/>
</dbReference>
<sequence>MAEKVRRFFPGGNTSVGFYSNYDYIIDKNANRIIVLKGGPGTGKSSLMKKVAEVLLEQGYKLEFHHCSSDNESLDGIVVPELKVAMIDGTAPHVVDPKNPGAVDEIINLGEYWDVSKLEKIKQPILEYIEKNGKFYKRAYKYFGAARLILEDIIWKHEEALDIGKLNVDTDALIQEVFEDVKVSSTLGKERHLFGSAYTPNGYIDYTDEQIHKDYKIYHISGDVGTGKSTLLNKIVIEGKKRGLFVEVLHTPLIPEKIMTVIIKDLKIAFTTSDLLKEKAYQLINTDHYLDREYLKVYEEDIKEDKKVFNELIDIGINNIKNAKKNHDIIEAFYIPNMNFDGYDQLRDDIVNRMIEYK</sequence>
<dbReference type="InterPro" id="IPR027417">
    <property type="entry name" value="P-loop_NTPase"/>
</dbReference>
<keyword evidence="2" id="KW-1185">Reference proteome</keyword>
<dbReference type="EMBL" id="SMAL01000006">
    <property type="protein sequence ID" value="TCT14216.1"/>
    <property type="molecule type" value="Genomic_DNA"/>
</dbReference>
<evidence type="ECO:0000313" key="1">
    <source>
        <dbReference type="EMBL" id="TCT14216.1"/>
    </source>
</evidence>
<name>A0A4R3MJI7_9FIRM</name>
<evidence type="ECO:0008006" key="3">
    <source>
        <dbReference type="Google" id="ProtNLM"/>
    </source>
</evidence>
<proteinExistence type="predicted"/>
<organism evidence="1 2">
    <name type="scientific">Natranaerovirga pectinivora</name>
    <dbReference type="NCBI Taxonomy" id="682400"/>
    <lineage>
        <taxon>Bacteria</taxon>
        <taxon>Bacillati</taxon>
        <taxon>Bacillota</taxon>
        <taxon>Clostridia</taxon>
        <taxon>Lachnospirales</taxon>
        <taxon>Natranaerovirgaceae</taxon>
        <taxon>Natranaerovirga</taxon>
    </lineage>
</organism>
<dbReference type="OrthoDB" id="9781752at2"/>
<dbReference type="SUPFAM" id="SSF52540">
    <property type="entry name" value="P-loop containing nucleoside triphosphate hydrolases"/>
    <property type="match status" value="3"/>
</dbReference>
<evidence type="ECO:0000313" key="2">
    <source>
        <dbReference type="Proteomes" id="UP000294902"/>
    </source>
</evidence>
<dbReference type="AlphaFoldDB" id="A0A4R3MJI7"/>
<comment type="caution">
    <text evidence="1">The sequence shown here is derived from an EMBL/GenBank/DDBJ whole genome shotgun (WGS) entry which is preliminary data.</text>
</comment>
<accession>A0A4R3MJI7</accession>
<protein>
    <recommendedName>
        <fullName evidence="3">ATPase</fullName>
    </recommendedName>
</protein>
<reference evidence="1 2" key="1">
    <citation type="submission" date="2019-03" db="EMBL/GenBank/DDBJ databases">
        <title>Genomic Encyclopedia of Type Strains, Phase IV (KMG-IV): sequencing the most valuable type-strain genomes for metagenomic binning, comparative biology and taxonomic classification.</title>
        <authorList>
            <person name="Goeker M."/>
        </authorList>
    </citation>
    <scope>NUCLEOTIDE SEQUENCE [LARGE SCALE GENOMIC DNA]</scope>
    <source>
        <strain evidence="1 2">DSM 24629</strain>
    </source>
</reference>
<gene>
    <name evidence="1" type="ORF">EDC18_10612</name>
</gene>
<dbReference type="Proteomes" id="UP000294902">
    <property type="component" value="Unassembled WGS sequence"/>
</dbReference>